<reference evidence="2 3" key="1">
    <citation type="journal article" date="2022" name="Res Sq">
        <title>Evolution of multicellular longitudinally dividing oral cavity symbionts (Neisseriaceae).</title>
        <authorList>
            <person name="Nyongesa S."/>
            <person name="Weber P."/>
            <person name="Bernet E."/>
            <person name="Pullido F."/>
            <person name="Nieckarz M."/>
            <person name="Delaby M."/>
            <person name="Nieves C."/>
            <person name="Viehboeck T."/>
            <person name="Krause N."/>
            <person name="Rivera-Millot A."/>
            <person name="Nakamura A."/>
            <person name="Vischer N."/>
            <person name="VanNieuwenhze M."/>
            <person name="Brun Y."/>
            <person name="Cava F."/>
            <person name="Bulgheresi S."/>
            <person name="Veyrier F."/>
        </authorList>
    </citation>
    <scope>NUCLEOTIDE SEQUENCE [LARGE SCALE GENOMIC DNA]</scope>
    <source>
        <strain evidence="2 3">CCUG 63373m</strain>
    </source>
</reference>
<dbReference type="EMBL" id="CP091508">
    <property type="protein sequence ID" value="UOO82169.1"/>
    <property type="molecule type" value="Genomic_DNA"/>
</dbReference>
<name>A0ABY4DTY9_9NEIS</name>
<dbReference type="RefSeq" id="WP_244785607.1">
    <property type="nucleotide sequence ID" value="NZ_CP091508.1"/>
</dbReference>
<keyword evidence="1" id="KW-0812">Transmembrane</keyword>
<organism evidence="2 3">
    <name type="scientific">Uruburuella testudinis</name>
    <dbReference type="NCBI Taxonomy" id="1282863"/>
    <lineage>
        <taxon>Bacteria</taxon>
        <taxon>Pseudomonadati</taxon>
        <taxon>Pseudomonadota</taxon>
        <taxon>Betaproteobacteria</taxon>
        <taxon>Neisseriales</taxon>
        <taxon>Neisseriaceae</taxon>
        <taxon>Uruburuella</taxon>
    </lineage>
</organism>
<feature type="transmembrane region" description="Helical" evidence="1">
    <location>
        <begin position="111"/>
        <end position="131"/>
    </location>
</feature>
<keyword evidence="1" id="KW-0472">Membrane</keyword>
<sequence length="159" mass="18374">MQWFKRIFPDYSRLPKSGKFLAWLTFLQATHWLAVLVLQQVFAPETVFWWSVLVMLAVAALTLAASWNAFKYRVKGFRLMLLVFALALIKVQFGNKFFIDLTGVLSFSVSWHTNNIMFGINFLALLFLWLAGKNIAYFTDEAARQRSANTPEQIEKQQA</sequence>
<feature type="transmembrane region" description="Helical" evidence="1">
    <location>
        <begin position="79"/>
        <end position="99"/>
    </location>
</feature>
<evidence type="ECO:0000256" key="1">
    <source>
        <dbReference type="SAM" id="Phobius"/>
    </source>
</evidence>
<feature type="transmembrane region" description="Helical" evidence="1">
    <location>
        <begin position="48"/>
        <end position="67"/>
    </location>
</feature>
<keyword evidence="1" id="KW-1133">Transmembrane helix</keyword>
<feature type="transmembrane region" description="Helical" evidence="1">
    <location>
        <begin position="20"/>
        <end position="42"/>
    </location>
</feature>
<protein>
    <submittedName>
        <fullName evidence="2">Uncharacterized protein</fullName>
    </submittedName>
</protein>
<dbReference type="Proteomes" id="UP000829817">
    <property type="component" value="Chromosome"/>
</dbReference>
<evidence type="ECO:0000313" key="2">
    <source>
        <dbReference type="EMBL" id="UOO82169.1"/>
    </source>
</evidence>
<evidence type="ECO:0000313" key="3">
    <source>
        <dbReference type="Proteomes" id="UP000829817"/>
    </source>
</evidence>
<proteinExistence type="predicted"/>
<gene>
    <name evidence="2" type="ORF">LVJ83_01450</name>
</gene>
<accession>A0ABY4DTY9</accession>
<keyword evidence="3" id="KW-1185">Reference proteome</keyword>